<comment type="caution">
    <text evidence="1">The sequence shown here is derived from an EMBL/GenBank/DDBJ whole genome shotgun (WGS) entry which is preliminary data.</text>
</comment>
<reference evidence="1 2" key="1">
    <citation type="submission" date="2018-09" db="EMBL/GenBank/DDBJ databases">
        <title>A high-quality reference genome of wild soybean provides a powerful tool to mine soybean genomes.</title>
        <authorList>
            <person name="Xie M."/>
            <person name="Chung C.Y.L."/>
            <person name="Li M.-W."/>
            <person name="Wong F.-L."/>
            <person name="Chan T.-F."/>
            <person name="Lam H.-M."/>
        </authorList>
    </citation>
    <scope>NUCLEOTIDE SEQUENCE [LARGE SCALE GENOMIC DNA]</scope>
    <source>
        <strain evidence="2">cv. W05</strain>
        <tissue evidence="1">Hypocotyl of etiolated seedlings</tissue>
    </source>
</reference>
<sequence length="263" mass="30092">MSVASNRDTNTNEIELPTNMGNTYSANLRIELYKWSSVEFPQEHALIYTSLTDKSNFSIFRLSVKPEKVLFRFADSLCDNHPVRLHTEVTAERNNYGSFNFRVVRIVEAGTNNQAKTPLFDEACFDYHCERKVCSFHVGRRTGMLGSWKVDHWYKVDFKTYFTFKVNIVCDKVTGLSAKFKGPFRSEFGQFDEESGSLIQCQVNGEPPKHINSIVQSMFTGNQYILFKQGKGNTLIDDDDEESKMVVINNSGTFYGNHNGCFN</sequence>
<name>A0A445JN96_GLYSO</name>
<protein>
    <submittedName>
        <fullName evidence="1">Uncharacterized protein</fullName>
    </submittedName>
</protein>
<gene>
    <name evidence="1" type="ORF">D0Y65_022367</name>
</gene>
<accession>A0A445JN96</accession>
<evidence type="ECO:0000313" key="2">
    <source>
        <dbReference type="Proteomes" id="UP000289340"/>
    </source>
</evidence>
<proteinExistence type="predicted"/>
<dbReference type="EMBL" id="QZWG01000008">
    <property type="protein sequence ID" value="RZB99941.1"/>
    <property type="molecule type" value="Genomic_DNA"/>
</dbReference>
<dbReference type="AlphaFoldDB" id="A0A445JN96"/>
<organism evidence="1 2">
    <name type="scientific">Glycine soja</name>
    <name type="common">Wild soybean</name>
    <dbReference type="NCBI Taxonomy" id="3848"/>
    <lineage>
        <taxon>Eukaryota</taxon>
        <taxon>Viridiplantae</taxon>
        <taxon>Streptophyta</taxon>
        <taxon>Embryophyta</taxon>
        <taxon>Tracheophyta</taxon>
        <taxon>Spermatophyta</taxon>
        <taxon>Magnoliopsida</taxon>
        <taxon>eudicotyledons</taxon>
        <taxon>Gunneridae</taxon>
        <taxon>Pentapetalae</taxon>
        <taxon>rosids</taxon>
        <taxon>fabids</taxon>
        <taxon>Fabales</taxon>
        <taxon>Fabaceae</taxon>
        <taxon>Papilionoideae</taxon>
        <taxon>50 kb inversion clade</taxon>
        <taxon>NPAAA clade</taxon>
        <taxon>indigoferoid/millettioid clade</taxon>
        <taxon>Phaseoleae</taxon>
        <taxon>Glycine</taxon>
        <taxon>Glycine subgen. Soja</taxon>
    </lineage>
</organism>
<dbReference type="Proteomes" id="UP000289340">
    <property type="component" value="Chromosome 8"/>
</dbReference>
<keyword evidence="2" id="KW-1185">Reference proteome</keyword>
<evidence type="ECO:0000313" key="1">
    <source>
        <dbReference type="EMBL" id="RZB99941.1"/>
    </source>
</evidence>